<gene>
    <name evidence="2" type="ORF">HNP90_000968</name>
</gene>
<dbReference type="InterPro" id="IPR049516">
    <property type="entry name" value="FAD-depend_C"/>
</dbReference>
<dbReference type="Pfam" id="PF21688">
    <property type="entry name" value="FAD-depend_C"/>
    <property type="match status" value="1"/>
</dbReference>
<dbReference type="Proteomes" id="UP000533207">
    <property type="component" value="Unassembled WGS sequence"/>
</dbReference>
<dbReference type="Gene3D" id="3.50.50.60">
    <property type="entry name" value="FAD/NAD(P)-binding domain"/>
    <property type="match status" value="3"/>
</dbReference>
<reference evidence="2 3" key="1">
    <citation type="submission" date="2020-07" db="EMBL/GenBank/DDBJ databases">
        <title>Genomic Encyclopedia of Type Strains, Phase IV (KMG-V): Genome sequencing to study the core and pangenomes of soil and plant-associated prokaryotes.</title>
        <authorList>
            <person name="Whitman W."/>
        </authorList>
    </citation>
    <scope>NUCLEOTIDE SEQUENCE [LARGE SCALE GENOMIC DNA]</scope>
    <source>
        <strain evidence="2 3">C8</strain>
    </source>
</reference>
<accession>A0A7J9PKL5</accession>
<name>A0A7J9PKL5_METMI</name>
<evidence type="ECO:0000313" key="3">
    <source>
        <dbReference type="Proteomes" id="UP000533207"/>
    </source>
</evidence>
<dbReference type="InterPro" id="IPR028348">
    <property type="entry name" value="FAD-binding_protein"/>
</dbReference>
<evidence type="ECO:0000259" key="1">
    <source>
        <dbReference type="Pfam" id="PF21688"/>
    </source>
</evidence>
<dbReference type="SUPFAM" id="SSF51905">
    <property type="entry name" value="FAD/NAD(P)-binding domain"/>
    <property type="match status" value="1"/>
</dbReference>
<dbReference type="PRINTS" id="PR00368">
    <property type="entry name" value="FADPNR"/>
</dbReference>
<comment type="caution">
    <text evidence="2">The sequence shown here is derived from an EMBL/GenBank/DDBJ whole genome shotgun (WGS) entry which is preliminary data.</text>
</comment>
<dbReference type="PIRSF" id="PIRSF038984">
    <property type="entry name" value="FAD_binding_protein"/>
    <property type="match status" value="1"/>
</dbReference>
<feature type="domain" description="FAD-dependent protein C-terminal" evidence="1">
    <location>
        <begin position="231"/>
        <end position="411"/>
    </location>
</feature>
<dbReference type="AlphaFoldDB" id="A0A7J9PKL5"/>
<dbReference type="PANTHER" id="PTHR43106">
    <property type="entry name" value="DEHYDROGENASE-RELATED"/>
    <property type="match status" value="1"/>
</dbReference>
<dbReference type="RefSeq" id="WP_011976718.1">
    <property type="nucleotide sequence ID" value="NZ_JACDUL010000002.1"/>
</dbReference>
<dbReference type="Pfam" id="PF01946">
    <property type="entry name" value="Thi4"/>
    <property type="match status" value="1"/>
</dbReference>
<dbReference type="InterPro" id="IPR036188">
    <property type="entry name" value="FAD/NAD-bd_sf"/>
</dbReference>
<evidence type="ECO:0000313" key="2">
    <source>
        <dbReference type="EMBL" id="MBA2862089.1"/>
    </source>
</evidence>
<proteinExistence type="predicted"/>
<dbReference type="PANTHER" id="PTHR43106:SF1">
    <property type="entry name" value="DEHYDROGENASE-RELATED"/>
    <property type="match status" value="1"/>
</dbReference>
<protein>
    <recommendedName>
        <fullName evidence="1">FAD-dependent protein C-terminal domain-containing protein</fullName>
    </recommendedName>
</protein>
<sequence length="483" mass="53498">MENLENYFDVVIIGAGPAGLFAAYELSKYNALKILVIDKGKDVLDRYCAADKLKKCIKCEPCQILHGVGGAGGLSDGTLNLRPDIGGNLFEITNNENYAWQLIFEVDKIFLDHGGPKKLSKGSSENIKSLQRCSAQNGVRFIPIIQRHIGSDHTKQLINNIKNTLQNRGISFLLNTEVLEFKKNKVFVNNSGKEEQIETKYIIVAPGRGNAGWFLKISEKIGLKANHGPIDVGVRVEVPAIIMESITEINHDPKFHIYTNTYDDFVRTFCTNPYGFVVEENYGDTIGVNGHSMVDKKSENTNFSFLTRIELTEPVENTTSYGKSIAELTTTLGGGKPILQRLGDLKRGRRSTWGRLEKSSFDPTLKQITPGDIAMALPHRIVTNIIEGLEKLDKVIPGVSDDHTLLYAPEIKYYAMKTKVNSDLETSVSDIFAAGDGAGLSRDITNACATGILAARGILKKEGFKDIFKDESTNWQEKIETME</sequence>
<dbReference type="EMBL" id="JACDUL010000002">
    <property type="protein sequence ID" value="MBA2862089.1"/>
    <property type="molecule type" value="Genomic_DNA"/>
</dbReference>
<organism evidence="2 3">
    <name type="scientific">Methanococcus maripaludis</name>
    <name type="common">Methanococcus deltae</name>
    <dbReference type="NCBI Taxonomy" id="39152"/>
    <lineage>
        <taxon>Archaea</taxon>
        <taxon>Methanobacteriati</taxon>
        <taxon>Methanobacteriota</taxon>
        <taxon>Methanomada group</taxon>
        <taxon>Methanococci</taxon>
        <taxon>Methanococcales</taxon>
        <taxon>Methanococcaceae</taxon>
        <taxon>Methanococcus</taxon>
    </lineage>
</organism>